<dbReference type="InterPro" id="IPR052563">
    <property type="entry name" value="FliK"/>
</dbReference>
<evidence type="ECO:0000256" key="1">
    <source>
        <dbReference type="ARBA" id="ARBA00003944"/>
    </source>
</evidence>
<dbReference type="Gene3D" id="3.30.750.140">
    <property type="match status" value="1"/>
</dbReference>
<dbReference type="InterPro" id="IPR021136">
    <property type="entry name" value="Flagellar_hook_control-like_C"/>
</dbReference>
<sequence>MAVASSNNNLIAALSAAPAKAGGRPSEGEADFSASLNQQIQTRQNETAPATDGAKPAESAEPSTPAVAESGSTGEATEPGKAGDAAQPGEDGQSASAEAERAAAEQAQAAQAGNAALLAQLRNFVDQGLDAEQAKAEAGENPLLQHAGLAKSLLDQKADKAASASDLAAKLAADRQGLPLETSAAGQRASDTAFASQLEQSMQPDARVTQQLGQLGTQPQARNPVSESNKALYAVNQPVGSTAWDRAVGHKVVMMVSNQQQEVEMQLNPPNLGPLEVKLSLNQDQASLTFVAAHAPVREALQNSMPRLQEMLAESGIQLGQVNVQARNEPGQQPGQGEPGQPGFARQSAAQAEEVPAVPAWRTRAMSALPGNVNLFV</sequence>
<dbReference type="GO" id="GO:0044780">
    <property type="term" value="P:bacterial-type flagellum assembly"/>
    <property type="evidence" value="ECO:0007669"/>
    <property type="project" value="InterPro"/>
</dbReference>
<dbReference type="PRINTS" id="PR01007">
    <property type="entry name" value="FLGHOOKFLIK"/>
</dbReference>
<keyword evidence="6" id="KW-0282">Flagellum</keyword>
<evidence type="ECO:0000313" key="6">
    <source>
        <dbReference type="EMBL" id="SFZ79393.1"/>
    </source>
</evidence>
<accession>A0A1K2HS74</accession>
<dbReference type="Proteomes" id="UP000186513">
    <property type="component" value="Unassembled WGS sequence"/>
</dbReference>
<dbReference type="InterPro" id="IPR038610">
    <property type="entry name" value="FliK-like_C_sf"/>
</dbReference>
<dbReference type="STRING" id="1121279.SAMN02745887_03574"/>
<dbReference type="AlphaFoldDB" id="A0A1K2HS74"/>
<dbReference type="GO" id="GO:0009424">
    <property type="term" value="C:bacterial-type flagellum hook"/>
    <property type="evidence" value="ECO:0007669"/>
    <property type="project" value="InterPro"/>
</dbReference>
<organism evidence="6 7">
    <name type="scientific">Chitinimonas taiwanensis DSM 18899</name>
    <dbReference type="NCBI Taxonomy" id="1121279"/>
    <lineage>
        <taxon>Bacteria</taxon>
        <taxon>Pseudomonadati</taxon>
        <taxon>Pseudomonadota</taxon>
        <taxon>Betaproteobacteria</taxon>
        <taxon>Neisseriales</taxon>
        <taxon>Chitinibacteraceae</taxon>
        <taxon>Chitinimonas</taxon>
    </lineage>
</organism>
<feature type="compositionally biased region" description="Low complexity" evidence="4">
    <location>
        <begin position="329"/>
        <end position="356"/>
    </location>
</feature>
<dbReference type="PANTHER" id="PTHR37533">
    <property type="entry name" value="FLAGELLAR HOOK-LENGTH CONTROL PROTEIN"/>
    <property type="match status" value="1"/>
</dbReference>
<feature type="region of interest" description="Disordered" evidence="4">
    <location>
        <begin position="16"/>
        <end position="111"/>
    </location>
</feature>
<evidence type="ECO:0000313" key="7">
    <source>
        <dbReference type="Proteomes" id="UP000186513"/>
    </source>
</evidence>
<comment type="similarity">
    <text evidence="2">Belongs to the FliK family.</text>
</comment>
<reference evidence="6 7" key="1">
    <citation type="submission" date="2016-11" db="EMBL/GenBank/DDBJ databases">
        <authorList>
            <person name="Jaros S."/>
            <person name="Januszkiewicz K."/>
            <person name="Wedrychowicz H."/>
        </authorList>
    </citation>
    <scope>NUCLEOTIDE SEQUENCE [LARGE SCALE GENOMIC DNA]</scope>
    <source>
        <strain evidence="6 7">DSM 18899</strain>
    </source>
</reference>
<dbReference type="Pfam" id="PF02120">
    <property type="entry name" value="Flg_hook"/>
    <property type="match status" value="1"/>
</dbReference>
<name>A0A1K2HS74_9NEIS</name>
<feature type="compositionally biased region" description="Polar residues" evidence="4">
    <location>
        <begin position="189"/>
        <end position="203"/>
    </location>
</feature>
<keyword evidence="3" id="KW-1005">Bacterial flagellum biogenesis</keyword>
<feature type="domain" description="Flagellar hook-length control protein-like C-terminal" evidence="5">
    <location>
        <begin position="250"/>
        <end position="333"/>
    </location>
</feature>
<dbReference type="EMBL" id="FPKR01000016">
    <property type="protein sequence ID" value="SFZ79393.1"/>
    <property type="molecule type" value="Genomic_DNA"/>
</dbReference>
<keyword evidence="6" id="KW-0969">Cilium</keyword>
<feature type="region of interest" description="Disordered" evidence="4">
    <location>
        <begin position="327"/>
        <end position="356"/>
    </location>
</feature>
<dbReference type="InterPro" id="IPR001635">
    <property type="entry name" value="Flag_hook_Flik"/>
</dbReference>
<protein>
    <submittedName>
        <fullName evidence="6">Flagellar hook-length control protein FliK</fullName>
    </submittedName>
</protein>
<proteinExistence type="inferred from homology"/>
<dbReference type="CDD" id="cd17470">
    <property type="entry name" value="T3SS_Flik_C"/>
    <property type="match status" value="1"/>
</dbReference>
<feature type="region of interest" description="Disordered" evidence="4">
    <location>
        <begin position="182"/>
        <end position="207"/>
    </location>
</feature>
<keyword evidence="6" id="KW-0966">Cell projection</keyword>
<gene>
    <name evidence="6" type="ORF">SAMN02745887_03574</name>
</gene>
<dbReference type="PANTHER" id="PTHR37533:SF2">
    <property type="entry name" value="FLAGELLAR HOOK-LENGTH CONTROL PROTEIN"/>
    <property type="match status" value="1"/>
</dbReference>
<evidence type="ECO:0000259" key="5">
    <source>
        <dbReference type="Pfam" id="PF02120"/>
    </source>
</evidence>
<evidence type="ECO:0000256" key="3">
    <source>
        <dbReference type="ARBA" id="ARBA00022795"/>
    </source>
</evidence>
<comment type="function">
    <text evidence="1">Controls the length of the flagellar hook.</text>
</comment>
<keyword evidence="7" id="KW-1185">Reference proteome</keyword>
<dbReference type="RefSeq" id="WP_072430048.1">
    <property type="nucleotide sequence ID" value="NZ_FPKR01000016.1"/>
</dbReference>
<evidence type="ECO:0000256" key="4">
    <source>
        <dbReference type="SAM" id="MobiDB-lite"/>
    </source>
</evidence>
<feature type="compositionally biased region" description="Polar residues" evidence="4">
    <location>
        <begin position="34"/>
        <end position="48"/>
    </location>
</feature>
<evidence type="ECO:0000256" key="2">
    <source>
        <dbReference type="ARBA" id="ARBA00009149"/>
    </source>
</evidence>